<proteinExistence type="predicted"/>
<accession>A0A1B9G461</accession>
<dbReference type="Proteomes" id="UP000092730">
    <property type="component" value="Chromosome 1"/>
</dbReference>
<sequence>MHEISTLNPLPQDIRIIILDHLKLLCPLTILQLNSTCYLSIISQLYRVVEITKDNAEQVMAGLDIALCKDGVKFVGRKAQSLSHVERLLLSDTSAIEIYQKLSRLKMQETFRSAKRHQSFSSRMVDQVYPYTSNLASFFSRPKVDVGQQYSSTILFPRAVRIILGQELSQTLLTSSVTRRSQSDYELENQWRVLAFFIGPNKVLESDLALIKSLKPARGLLKVLLRNHLKPRKIILLSQHQSIILHIPELSKITECHIAFIPTSKYYPEVERMLGDAFGRLLELLAAGVEKVYTVTFYVTNGAGMQGSVLDGLKRGDANLKDDDLDNILRIRDIEECGDPEV</sequence>
<dbReference type="EMBL" id="KI894020">
    <property type="protein sequence ID" value="OCF25778.1"/>
    <property type="molecule type" value="Genomic_DNA"/>
</dbReference>
<dbReference type="RefSeq" id="XP_019046848.1">
    <property type="nucleotide sequence ID" value="XM_019190100.1"/>
</dbReference>
<keyword evidence="3" id="KW-1185">Reference proteome</keyword>
<dbReference type="AlphaFoldDB" id="A0A1B9G461"/>
<dbReference type="KEGG" id="kbi:30207850"/>
<evidence type="ECO:0000313" key="3">
    <source>
        <dbReference type="Proteomes" id="UP000092730"/>
    </source>
</evidence>
<reference evidence="2" key="2">
    <citation type="submission" date="2013-07" db="EMBL/GenBank/DDBJ databases">
        <authorList>
            <consortium name="The Broad Institute Genome Sequencing Platform"/>
            <person name="Cuomo C."/>
            <person name="Litvintseva A."/>
            <person name="Chen Y."/>
            <person name="Heitman J."/>
            <person name="Sun S."/>
            <person name="Springer D."/>
            <person name="Dromer F."/>
            <person name="Young S.K."/>
            <person name="Zeng Q."/>
            <person name="Gargeya S."/>
            <person name="Fitzgerald M."/>
            <person name="Abouelleil A."/>
            <person name="Alvarado L."/>
            <person name="Berlin A.M."/>
            <person name="Chapman S.B."/>
            <person name="Dewar J."/>
            <person name="Goldberg J."/>
            <person name="Griggs A."/>
            <person name="Gujja S."/>
            <person name="Hansen M."/>
            <person name="Howarth C."/>
            <person name="Imamovic A."/>
            <person name="Larimer J."/>
            <person name="McCowan C."/>
            <person name="Murphy C."/>
            <person name="Pearson M."/>
            <person name="Priest M."/>
            <person name="Roberts A."/>
            <person name="Saif S."/>
            <person name="Shea T."/>
            <person name="Sykes S."/>
            <person name="Wortman J."/>
            <person name="Nusbaum C."/>
            <person name="Birren B."/>
        </authorList>
    </citation>
    <scope>NUCLEOTIDE SEQUENCE</scope>
    <source>
        <strain evidence="2">CBS 10118</strain>
    </source>
</reference>
<reference evidence="1" key="3">
    <citation type="submission" date="2014-01" db="EMBL/GenBank/DDBJ databases">
        <title>Evolution of pathogenesis and genome organization in the Tremellales.</title>
        <authorList>
            <person name="Cuomo C."/>
            <person name="Litvintseva A."/>
            <person name="Heitman J."/>
            <person name="Chen Y."/>
            <person name="Sun S."/>
            <person name="Springer D."/>
            <person name="Dromer F."/>
            <person name="Young S."/>
            <person name="Zeng Q."/>
            <person name="Chapman S."/>
            <person name="Gujja S."/>
            <person name="Saif S."/>
            <person name="Birren B."/>
        </authorList>
    </citation>
    <scope>NUCLEOTIDE SEQUENCE</scope>
    <source>
        <strain evidence="1">CBS 10118</strain>
    </source>
</reference>
<dbReference type="GeneID" id="30207850"/>
<evidence type="ECO:0000313" key="1">
    <source>
        <dbReference type="EMBL" id="OCF25778.1"/>
    </source>
</evidence>
<organism evidence="1">
    <name type="scientific">Kwoniella bestiolae CBS 10118</name>
    <dbReference type="NCBI Taxonomy" id="1296100"/>
    <lineage>
        <taxon>Eukaryota</taxon>
        <taxon>Fungi</taxon>
        <taxon>Dikarya</taxon>
        <taxon>Basidiomycota</taxon>
        <taxon>Agaricomycotina</taxon>
        <taxon>Tremellomycetes</taxon>
        <taxon>Tremellales</taxon>
        <taxon>Cryptococcaceae</taxon>
        <taxon>Kwoniella</taxon>
    </lineage>
</organism>
<protein>
    <submittedName>
        <fullName evidence="1">Uncharacterized protein</fullName>
    </submittedName>
</protein>
<reference evidence="2" key="4">
    <citation type="submission" date="2024-02" db="EMBL/GenBank/DDBJ databases">
        <title>Comparative genomics of Cryptococcus and Kwoniella reveals pathogenesis evolution and contrasting modes of karyotype evolution via chromosome fusion or intercentromeric recombination.</title>
        <authorList>
            <person name="Coelho M.A."/>
            <person name="David-Palma M."/>
            <person name="Shea T."/>
            <person name="Bowers K."/>
            <person name="McGinley-Smith S."/>
            <person name="Mohammad A.W."/>
            <person name="Gnirke A."/>
            <person name="Yurkov A.M."/>
            <person name="Nowrousian M."/>
            <person name="Sun S."/>
            <person name="Cuomo C.A."/>
            <person name="Heitman J."/>
        </authorList>
    </citation>
    <scope>NUCLEOTIDE SEQUENCE</scope>
    <source>
        <strain evidence="2">CBS 10118</strain>
    </source>
</reference>
<evidence type="ECO:0000313" key="2">
    <source>
        <dbReference type="EMBL" id="WVW78128.1"/>
    </source>
</evidence>
<dbReference type="Pfam" id="PF12586">
    <property type="entry name" value="DUF3760"/>
    <property type="match status" value="1"/>
</dbReference>
<dbReference type="InterPro" id="IPR022235">
    <property type="entry name" value="DUF3760"/>
</dbReference>
<dbReference type="OrthoDB" id="10674606at2759"/>
<gene>
    <name evidence="1" type="ORF">I302_03451</name>
    <name evidence="2" type="ORF">I302_100079</name>
</gene>
<dbReference type="VEuPathDB" id="FungiDB:I302_03451"/>
<reference evidence="1" key="1">
    <citation type="submission" date="2013-07" db="EMBL/GenBank/DDBJ databases">
        <title>The Genome Sequence of Cryptococcus bestiolae CBS10118.</title>
        <authorList>
            <consortium name="The Broad Institute Genome Sequencing Platform"/>
            <person name="Cuomo C."/>
            <person name="Litvintseva A."/>
            <person name="Chen Y."/>
            <person name="Heitman J."/>
            <person name="Sun S."/>
            <person name="Springer D."/>
            <person name="Dromer F."/>
            <person name="Young S.K."/>
            <person name="Zeng Q."/>
            <person name="Gargeya S."/>
            <person name="Fitzgerald M."/>
            <person name="Abouelleil A."/>
            <person name="Alvarado L."/>
            <person name="Berlin A.M."/>
            <person name="Chapman S.B."/>
            <person name="Dewar J."/>
            <person name="Goldberg J."/>
            <person name="Griggs A."/>
            <person name="Gujja S."/>
            <person name="Hansen M."/>
            <person name="Howarth C."/>
            <person name="Imamovic A."/>
            <person name="Larimer J."/>
            <person name="McCowan C."/>
            <person name="Murphy C."/>
            <person name="Pearson M."/>
            <person name="Priest M."/>
            <person name="Roberts A."/>
            <person name="Saif S."/>
            <person name="Shea T."/>
            <person name="Sykes S."/>
            <person name="Wortman J."/>
            <person name="Nusbaum C."/>
            <person name="Birren B."/>
        </authorList>
    </citation>
    <scope>NUCLEOTIDE SEQUENCE [LARGE SCALE GENOMIC DNA]</scope>
    <source>
        <strain evidence="1">CBS 10118</strain>
    </source>
</reference>
<dbReference type="EMBL" id="CP144541">
    <property type="protein sequence ID" value="WVW78128.1"/>
    <property type="molecule type" value="Genomic_DNA"/>
</dbReference>
<name>A0A1B9G461_9TREE</name>